<comment type="caution">
    <text evidence="1">The sequence shown here is derived from an EMBL/GenBank/DDBJ whole genome shotgun (WGS) entry which is preliminary data.</text>
</comment>
<evidence type="ECO:0000313" key="1">
    <source>
        <dbReference type="EMBL" id="KKT59271.1"/>
    </source>
</evidence>
<proteinExistence type="predicted"/>
<dbReference type="AlphaFoldDB" id="A0A0G1IIS4"/>
<protein>
    <submittedName>
        <fullName evidence="1">Uncharacterized protein</fullName>
    </submittedName>
</protein>
<gene>
    <name evidence="1" type="ORF">UW53_C0017G0018</name>
</gene>
<accession>A0A0G1IIS4</accession>
<name>A0A0G1IIS4_9BACT</name>
<sequence>MASYSSLTFGNVVIQLRYEVYAYTLADFELYGYCSFRVFGYERKHD</sequence>
<dbReference type="EMBL" id="LCIR01000017">
    <property type="protein sequence ID" value="KKT59271.1"/>
    <property type="molecule type" value="Genomic_DNA"/>
</dbReference>
<reference evidence="1 2" key="1">
    <citation type="journal article" date="2015" name="Nature">
        <title>rRNA introns, odd ribosomes, and small enigmatic genomes across a large radiation of phyla.</title>
        <authorList>
            <person name="Brown C.T."/>
            <person name="Hug L.A."/>
            <person name="Thomas B.C."/>
            <person name="Sharon I."/>
            <person name="Castelle C.J."/>
            <person name="Singh A."/>
            <person name="Wilkins M.J."/>
            <person name="Williams K.H."/>
            <person name="Banfield J.F."/>
        </authorList>
    </citation>
    <scope>NUCLEOTIDE SEQUENCE [LARGE SCALE GENOMIC DNA]</scope>
</reference>
<evidence type="ECO:0000313" key="2">
    <source>
        <dbReference type="Proteomes" id="UP000034087"/>
    </source>
</evidence>
<dbReference type="Proteomes" id="UP000034087">
    <property type="component" value="Unassembled WGS sequence"/>
</dbReference>
<organism evidence="1 2">
    <name type="scientific">Candidatus Giovannonibacteria bacterium GW2011_GWA1_44_25</name>
    <dbReference type="NCBI Taxonomy" id="1618645"/>
    <lineage>
        <taxon>Bacteria</taxon>
        <taxon>Candidatus Giovannoniibacteriota</taxon>
    </lineage>
</organism>